<evidence type="ECO:0000313" key="1">
    <source>
        <dbReference type="EMBL" id="VEL27230.1"/>
    </source>
</evidence>
<dbReference type="Proteomes" id="UP000784294">
    <property type="component" value="Unassembled WGS sequence"/>
</dbReference>
<dbReference type="AlphaFoldDB" id="A0A3S5A480"/>
<organism evidence="1 2">
    <name type="scientific">Protopolystoma xenopodis</name>
    <dbReference type="NCBI Taxonomy" id="117903"/>
    <lineage>
        <taxon>Eukaryota</taxon>
        <taxon>Metazoa</taxon>
        <taxon>Spiralia</taxon>
        <taxon>Lophotrochozoa</taxon>
        <taxon>Platyhelminthes</taxon>
        <taxon>Monogenea</taxon>
        <taxon>Polyopisthocotylea</taxon>
        <taxon>Polystomatidea</taxon>
        <taxon>Polystomatidae</taxon>
        <taxon>Protopolystoma</taxon>
    </lineage>
</organism>
<name>A0A3S5A480_9PLAT</name>
<reference evidence="1" key="1">
    <citation type="submission" date="2018-11" db="EMBL/GenBank/DDBJ databases">
        <authorList>
            <consortium name="Pathogen Informatics"/>
        </authorList>
    </citation>
    <scope>NUCLEOTIDE SEQUENCE</scope>
</reference>
<accession>A0A3S5A480</accession>
<gene>
    <name evidence="1" type="ORF">PXEA_LOCUS20670</name>
</gene>
<keyword evidence="2" id="KW-1185">Reference proteome</keyword>
<evidence type="ECO:0000313" key="2">
    <source>
        <dbReference type="Proteomes" id="UP000784294"/>
    </source>
</evidence>
<sequence length="72" mass="8029">MLGKEKMKNYLGRENHNAWPSEEQMGPGCLWESKKSTILHRTIRAGTTMSFGAPLHRALTHHLSSLLLQGSG</sequence>
<comment type="caution">
    <text evidence="1">The sequence shown here is derived from an EMBL/GenBank/DDBJ whole genome shotgun (WGS) entry which is preliminary data.</text>
</comment>
<protein>
    <submittedName>
        <fullName evidence="1">Uncharacterized protein</fullName>
    </submittedName>
</protein>
<dbReference type="EMBL" id="CAAALY010085783">
    <property type="protein sequence ID" value="VEL27230.1"/>
    <property type="molecule type" value="Genomic_DNA"/>
</dbReference>
<proteinExistence type="predicted"/>